<keyword evidence="2" id="KW-0812">Transmembrane</keyword>
<feature type="transmembrane region" description="Helical" evidence="2">
    <location>
        <begin position="61"/>
        <end position="82"/>
    </location>
</feature>
<protein>
    <recommendedName>
        <fullName evidence="5">DUF5667 domain-containing protein</fullName>
    </recommendedName>
</protein>
<accession>A0A1F6FMW3</accession>
<evidence type="ECO:0000256" key="2">
    <source>
        <dbReference type="SAM" id="Phobius"/>
    </source>
</evidence>
<keyword evidence="1" id="KW-0175">Coiled coil</keyword>
<evidence type="ECO:0000313" key="4">
    <source>
        <dbReference type="Proteomes" id="UP000179136"/>
    </source>
</evidence>
<evidence type="ECO:0000313" key="3">
    <source>
        <dbReference type="EMBL" id="OGG87186.1"/>
    </source>
</evidence>
<keyword evidence="2" id="KW-1133">Transmembrane helix</keyword>
<sequence>MTNLQEQLKNIGRTFDSKIQERIWENLKYQIGNYEKSRLVAENMSGFRLSFKAAKLAWQPVGAFALAVVLFLGGSGLLVMAAQNSAAGDKLFVVKRAIERSRSIVTADSAYKVELASAFLDNRVNEFQKVLVEETQLVAAGEQKNSKKVSLAVDEVKKQLEEVNEKLSELKSADAKYSQKTAVTALVLNEKINTYKQELKQAKTKVVDLEVSNKLDEALATAEEINTDVLTVIVEKHQQGEIELAQGELSGKLEEHLAEIEEKVAKAEEAIAAKYNVDGQELKAKADEAKEKIVLAKKAIEENEFSLVLTLSKDSNDILKMLYGEIDKVVEVKADQPITEENKSDGEVQGETTTTLPMLIKSDTLENTTTSEELNAQAVEQVDEPVRGFEVGIQ</sequence>
<keyword evidence="2" id="KW-0472">Membrane</keyword>
<gene>
    <name evidence="3" type="ORF">A3B87_03135</name>
</gene>
<dbReference type="STRING" id="1798561.A3B87_03135"/>
<name>A0A1F6FMW3_9BACT</name>
<dbReference type="Proteomes" id="UP000179136">
    <property type="component" value="Unassembled WGS sequence"/>
</dbReference>
<organism evidence="3 4">
    <name type="scientific">Candidatus Kuenenbacteria bacterium RIFCSPHIGHO2_02_FULL_39_13</name>
    <dbReference type="NCBI Taxonomy" id="1798561"/>
    <lineage>
        <taxon>Bacteria</taxon>
        <taxon>Candidatus Kueneniibacteriota</taxon>
    </lineage>
</organism>
<evidence type="ECO:0008006" key="5">
    <source>
        <dbReference type="Google" id="ProtNLM"/>
    </source>
</evidence>
<feature type="coiled-coil region" evidence="1">
    <location>
        <begin position="146"/>
        <end position="212"/>
    </location>
</feature>
<reference evidence="3 4" key="1">
    <citation type="journal article" date="2016" name="Nat. Commun.">
        <title>Thousands of microbial genomes shed light on interconnected biogeochemical processes in an aquifer system.</title>
        <authorList>
            <person name="Anantharaman K."/>
            <person name="Brown C.T."/>
            <person name="Hug L.A."/>
            <person name="Sharon I."/>
            <person name="Castelle C.J."/>
            <person name="Probst A.J."/>
            <person name="Thomas B.C."/>
            <person name="Singh A."/>
            <person name="Wilkins M.J."/>
            <person name="Karaoz U."/>
            <person name="Brodie E.L."/>
            <person name="Williams K.H."/>
            <person name="Hubbard S.S."/>
            <person name="Banfield J.F."/>
        </authorList>
    </citation>
    <scope>NUCLEOTIDE SEQUENCE [LARGE SCALE GENOMIC DNA]</scope>
</reference>
<evidence type="ECO:0000256" key="1">
    <source>
        <dbReference type="SAM" id="Coils"/>
    </source>
</evidence>
<dbReference type="EMBL" id="MFMW01000019">
    <property type="protein sequence ID" value="OGG87186.1"/>
    <property type="molecule type" value="Genomic_DNA"/>
</dbReference>
<dbReference type="AlphaFoldDB" id="A0A1F6FMW3"/>
<feature type="coiled-coil region" evidence="1">
    <location>
        <begin position="250"/>
        <end position="299"/>
    </location>
</feature>
<comment type="caution">
    <text evidence="3">The sequence shown here is derived from an EMBL/GenBank/DDBJ whole genome shotgun (WGS) entry which is preliminary data.</text>
</comment>
<proteinExistence type="predicted"/>